<dbReference type="SMART" id="SM00448">
    <property type="entry name" value="REC"/>
    <property type="match status" value="1"/>
</dbReference>
<dbReference type="Proteomes" id="UP001140949">
    <property type="component" value="Unassembled WGS sequence"/>
</dbReference>
<feature type="modified residue" description="4-aspartylphosphate" evidence="10">
    <location>
        <position position="103"/>
    </location>
</feature>
<dbReference type="PROSITE" id="PS51294">
    <property type="entry name" value="HTH_MYB"/>
    <property type="match status" value="1"/>
</dbReference>
<dbReference type="GO" id="GO:0009736">
    <property type="term" value="P:cytokinin-activated signaling pathway"/>
    <property type="evidence" value="ECO:0007669"/>
    <property type="project" value="InterPro"/>
</dbReference>
<gene>
    <name evidence="14" type="ORF">M6B38_371925</name>
</gene>
<feature type="domain" description="HTH myb-type" evidence="13">
    <location>
        <begin position="220"/>
        <end position="279"/>
    </location>
</feature>
<dbReference type="SUPFAM" id="SSF52172">
    <property type="entry name" value="CheY-like"/>
    <property type="match status" value="1"/>
</dbReference>
<evidence type="ECO:0000259" key="13">
    <source>
        <dbReference type="PROSITE" id="PS51294"/>
    </source>
</evidence>
<keyword evidence="3 9" id="KW-0902">Two-component regulatory system</keyword>
<dbReference type="InterPro" id="IPR001005">
    <property type="entry name" value="SANT/Myb"/>
</dbReference>
<comment type="caution">
    <text evidence="14">The sequence shown here is derived from an EMBL/GenBank/DDBJ whole genome shotgun (WGS) entry which is preliminary data.</text>
</comment>
<evidence type="ECO:0000256" key="10">
    <source>
        <dbReference type="PROSITE-ProRule" id="PRU00169"/>
    </source>
</evidence>
<dbReference type="GO" id="GO:0000160">
    <property type="term" value="P:phosphorelay signal transduction system"/>
    <property type="evidence" value="ECO:0007669"/>
    <property type="project" value="UniProtKB-KW"/>
</dbReference>
<reference evidence="14" key="2">
    <citation type="submission" date="2023-04" db="EMBL/GenBank/DDBJ databases">
        <authorList>
            <person name="Bruccoleri R.E."/>
            <person name="Oakeley E.J."/>
            <person name="Faust A.-M."/>
            <person name="Dessus-Babus S."/>
            <person name="Altorfer M."/>
            <person name="Burckhardt D."/>
            <person name="Oertli M."/>
            <person name="Naumann U."/>
            <person name="Petersen F."/>
            <person name="Wong J."/>
        </authorList>
    </citation>
    <scope>NUCLEOTIDE SEQUENCE</scope>
    <source>
        <strain evidence="14">GSM-AAB239-AS_SAM_17_03QT</strain>
        <tissue evidence="14">Leaf</tissue>
    </source>
</reference>
<dbReference type="InterPro" id="IPR009057">
    <property type="entry name" value="Homeodomain-like_sf"/>
</dbReference>
<organism evidence="14 15">
    <name type="scientific">Iris pallida</name>
    <name type="common">Sweet iris</name>
    <dbReference type="NCBI Taxonomy" id="29817"/>
    <lineage>
        <taxon>Eukaryota</taxon>
        <taxon>Viridiplantae</taxon>
        <taxon>Streptophyta</taxon>
        <taxon>Embryophyta</taxon>
        <taxon>Tracheophyta</taxon>
        <taxon>Spermatophyta</taxon>
        <taxon>Magnoliopsida</taxon>
        <taxon>Liliopsida</taxon>
        <taxon>Asparagales</taxon>
        <taxon>Iridaceae</taxon>
        <taxon>Iridoideae</taxon>
        <taxon>Irideae</taxon>
        <taxon>Iris</taxon>
    </lineage>
</organism>
<dbReference type="GO" id="GO:0003700">
    <property type="term" value="F:DNA-binding transcription factor activity"/>
    <property type="evidence" value="ECO:0007669"/>
    <property type="project" value="UniProtKB-UniRule"/>
</dbReference>
<dbReference type="Gene3D" id="1.10.10.60">
    <property type="entry name" value="Homeodomain-like"/>
    <property type="match status" value="1"/>
</dbReference>
<dbReference type="Gene3D" id="3.40.50.2300">
    <property type="match status" value="1"/>
</dbReference>
<name>A0AAX6GDV3_IRIPA</name>
<dbReference type="PANTHER" id="PTHR43874">
    <property type="entry name" value="TWO-COMPONENT RESPONSE REGULATOR"/>
    <property type="match status" value="1"/>
</dbReference>
<dbReference type="Pfam" id="PF00249">
    <property type="entry name" value="Myb_DNA-binding"/>
    <property type="match status" value="1"/>
</dbReference>
<feature type="region of interest" description="Disordered" evidence="11">
    <location>
        <begin position="174"/>
        <end position="226"/>
    </location>
</feature>
<comment type="subcellular location">
    <subcellularLocation>
        <location evidence="1 9">Nucleus</location>
    </subcellularLocation>
</comment>
<evidence type="ECO:0000259" key="12">
    <source>
        <dbReference type="PROSITE" id="PS50110"/>
    </source>
</evidence>
<dbReference type="FunFam" id="1.10.10.60:FF:000007">
    <property type="entry name" value="Two-component response regulator"/>
    <property type="match status" value="1"/>
</dbReference>
<evidence type="ECO:0000256" key="2">
    <source>
        <dbReference type="ARBA" id="ARBA00022553"/>
    </source>
</evidence>
<dbReference type="GO" id="GO:0005634">
    <property type="term" value="C:nucleus"/>
    <property type="evidence" value="ECO:0007669"/>
    <property type="project" value="UniProtKB-SubCell"/>
</dbReference>
<evidence type="ECO:0000256" key="9">
    <source>
        <dbReference type="PIRNR" id="PIRNR036392"/>
    </source>
</evidence>
<dbReference type="EMBL" id="JANAVB010020837">
    <property type="protein sequence ID" value="KAJ6826547.1"/>
    <property type="molecule type" value="Genomic_DNA"/>
</dbReference>
<keyword evidence="4 9" id="KW-0805">Transcription regulation</keyword>
<feature type="region of interest" description="Disordered" evidence="11">
    <location>
        <begin position="502"/>
        <end position="521"/>
    </location>
</feature>
<keyword evidence="2 10" id="KW-0597">Phosphoprotein</keyword>
<keyword evidence="5 9" id="KW-0238">DNA-binding</keyword>
<evidence type="ECO:0000256" key="11">
    <source>
        <dbReference type="SAM" id="MobiDB-lite"/>
    </source>
</evidence>
<evidence type="ECO:0000256" key="5">
    <source>
        <dbReference type="ARBA" id="ARBA00023125"/>
    </source>
</evidence>
<dbReference type="SUPFAM" id="SSF46689">
    <property type="entry name" value="Homeodomain-like"/>
    <property type="match status" value="1"/>
</dbReference>
<keyword evidence="8 9" id="KW-0539">Nucleus</keyword>
<dbReference type="NCBIfam" id="TIGR01557">
    <property type="entry name" value="myb_SHAQKYF"/>
    <property type="match status" value="1"/>
</dbReference>
<evidence type="ECO:0000256" key="4">
    <source>
        <dbReference type="ARBA" id="ARBA00023015"/>
    </source>
</evidence>
<dbReference type="InterPro" id="IPR006447">
    <property type="entry name" value="Myb_dom_plants"/>
</dbReference>
<feature type="compositionally biased region" description="Basic and acidic residues" evidence="11">
    <location>
        <begin position="174"/>
        <end position="213"/>
    </location>
</feature>
<proteinExistence type="predicted"/>
<dbReference type="InterPro" id="IPR045279">
    <property type="entry name" value="ARR-like"/>
</dbReference>
<dbReference type="PANTHER" id="PTHR43874:SF19">
    <property type="entry name" value="RESPONSE REGULATOR 23-RELATED"/>
    <property type="match status" value="1"/>
</dbReference>
<dbReference type="GO" id="GO:0003677">
    <property type="term" value="F:DNA binding"/>
    <property type="evidence" value="ECO:0007669"/>
    <property type="project" value="UniProtKB-KW"/>
</dbReference>
<sequence>MTTMEEDEDKNFSGGEKNDESKGEEEAEVETSSSCEEEKKEKKNDEFPIGMRVLAVDDDKVCLKLLETLLMTCGYKVTVAQHAHIALQMLRENKDNYDLVITDVKMPDMDGFKLLEIVGLEMDLPVIMLSGDSEVSTVMKGIMHGARDYLVKPVRIEELKIIWKHVIRKPLHDSKKENDSTEKLEVKCEEDHTSNPTGERKEPKRERDEPKDYSDEEPSTQKRSRVVWTPELHTKFISAVNHLGLDKAVPKKILEYMDEPGITRENVASHLQKYRKALKKNNIEATRQHPGASSSSGFSTNTPNSAHFSFVNQASNVSSSGSFRVEGYQNYRRTIQINHAQHSRNAHTHMSTTWESLPFNIQKNQRQQYLSTTQVSRSSTLRVGYASDYSMIKTAAPQLTIPQAVTPRFNQPSGYIESTLPRASDMNSASSSVTYPRFMPQERISTSSDNINSPLVFPKDSNVVAPFRHLEHRFNTENGADLDMGAQTDGRSVCEQKQSKELVTHSWEPSPFTSSNNDPSGGDLFNVVRQFQKPRGSQELVQRDRLMAIDKWQLQQ</sequence>
<keyword evidence="6 9" id="KW-0010">Activator</keyword>
<reference evidence="14" key="1">
    <citation type="journal article" date="2023" name="GigaByte">
        <title>Genome assembly of the bearded iris, Iris pallida Lam.</title>
        <authorList>
            <person name="Bruccoleri R.E."/>
            <person name="Oakeley E.J."/>
            <person name="Faust A.M.E."/>
            <person name="Altorfer M."/>
            <person name="Dessus-Babus S."/>
            <person name="Burckhardt D."/>
            <person name="Oertli M."/>
            <person name="Naumann U."/>
            <person name="Petersen F."/>
            <person name="Wong J."/>
        </authorList>
    </citation>
    <scope>NUCLEOTIDE SEQUENCE</scope>
    <source>
        <strain evidence="14">GSM-AAB239-AS_SAM_17_03QT</strain>
    </source>
</reference>
<feature type="domain" description="Response regulatory" evidence="12">
    <location>
        <begin position="52"/>
        <end position="167"/>
    </location>
</feature>
<dbReference type="PROSITE" id="PS50110">
    <property type="entry name" value="RESPONSE_REGULATORY"/>
    <property type="match status" value="1"/>
</dbReference>
<dbReference type="InterPro" id="IPR017930">
    <property type="entry name" value="Myb_dom"/>
</dbReference>
<evidence type="ECO:0000313" key="15">
    <source>
        <dbReference type="Proteomes" id="UP001140949"/>
    </source>
</evidence>
<dbReference type="InterPro" id="IPR001789">
    <property type="entry name" value="Sig_transdc_resp-reg_receiver"/>
</dbReference>
<protein>
    <recommendedName>
        <fullName evidence="9">Two-component response regulator</fullName>
    </recommendedName>
</protein>
<dbReference type="InterPro" id="IPR017053">
    <property type="entry name" value="Response_reg_B-typ_pln"/>
</dbReference>
<evidence type="ECO:0000256" key="3">
    <source>
        <dbReference type="ARBA" id="ARBA00023012"/>
    </source>
</evidence>
<feature type="region of interest" description="Disordered" evidence="11">
    <location>
        <begin position="1"/>
        <end position="42"/>
    </location>
</feature>
<evidence type="ECO:0000313" key="14">
    <source>
        <dbReference type="EMBL" id="KAJ6826547.1"/>
    </source>
</evidence>
<evidence type="ECO:0000256" key="8">
    <source>
        <dbReference type="ARBA" id="ARBA00023242"/>
    </source>
</evidence>
<dbReference type="CDD" id="cd17584">
    <property type="entry name" value="REC_typeB_ARR-like"/>
    <property type="match status" value="1"/>
</dbReference>
<accession>A0AAX6GDV3</accession>
<keyword evidence="7 9" id="KW-0804">Transcription</keyword>
<dbReference type="Pfam" id="PF00072">
    <property type="entry name" value="Response_reg"/>
    <property type="match status" value="1"/>
</dbReference>
<dbReference type="InterPro" id="IPR011006">
    <property type="entry name" value="CheY-like_superfamily"/>
</dbReference>
<dbReference type="PIRSF" id="PIRSF036392">
    <property type="entry name" value="RR_ARR_type-B"/>
    <property type="match status" value="1"/>
</dbReference>
<evidence type="ECO:0000256" key="6">
    <source>
        <dbReference type="ARBA" id="ARBA00023159"/>
    </source>
</evidence>
<comment type="function">
    <text evidence="9">Transcriptional activator that binds specific DNA sequence.</text>
</comment>
<evidence type="ECO:0000256" key="1">
    <source>
        <dbReference type="ARBA" id="ARBA00004123"/>
    </source>
</evidence>
<evidence type="ECO:0000256" key="7">
    <source>
        <dbReference type="ARBA" id="ARBA00023163"/>
    </source>
</evidence>
<dbReference type="AlphaFoldDB" id="A0AAX6GDV3"/>
<keyword evidence="15" id="KW-1185">Reference proteome</keyword>